<dbReference type="Pfam" id="PF13747">
    <property type="entry name" value="DUF4164"/>
    <property type="match status" value="1"/>
</dbReference>
<name>A0A1G9QR88_9PROT</name>
<evidence type="ECO:0008006" key="3">
    <source>
        <dbReference type="Google" id="ProtNLM"/>
    </source>
</evidence>
<dbReference type="STRING" id="144026.SAMN04488568_105130"/>
<dbReference type="Proteomes" id="UP000199759">
    <property type="component" value="Unassembled WGS sequence"/>
</dbReference>
<protein>
    <recommendedName>
        <fullName evidence="3">DUF4164 family protein</fullName>
    </recommendedName>
</protein>
<reference evidence="1 2" key="1">
    <citation type="submission" date="2016-10" db="EMBL/GenBank/DDBJ databases">
        <authorList>
            <person name="de Groot N.N."/>
        </authorList>
    </citation>
    <scope>NUCLEOTIDE SEQUENCE [LARGE SCALE GENOMIC DNA]</scope>
    <source>
        <strain evidence="1 2">DSM 16077</strain>
    </source>
</reference>
<organism evidence="1 2">
    <name type="scientific">Maricaulis salignorans</name>
    <dbReference type="NCBI Taxonomy" id="144026"/>
    <lineage>
        <taxon>Bacteria</taxon>
        <taxon>Pseudomonadati</taxon>
        <taxon>Pseudomonadota</taxon>
        <taxon>Alphaproteobacteria</taxon>
        <taxon>Maricaulales</taxon>
        <taxon>Maricaulaceae</taxon>
        <taxon>Maricaulis</taxon>
    </lineage>
</organism>
<proteinExistence type="predicted"/>
<dbReference type="RefSeq" id="WP_091768568.1">
    <property type="nucleotide sequence ID" value="NZ_FNHG01000005.1"/>
</dbReference>
<evidence type="ECO:0000313" key="1">
    <source>
        <dbReference type="EMBL" id="SDM13542.1"/>
    </source>
</evidence>
<dbReference type="InterPro" id="IPR025310">
    <property type="entry name" value="DUF4164"/>
</dbReference>
<keyword evidence="2" id="KW-1185">Reference proteome</keyword>
<dbReference type="OrthoDB" id="9964268at2"/>
<dbReference type="AlphaFoldDB" id="A0A1G9QR88"/>
<sequence>MTSQANSADDPLLAAVTRLNGALARIEGQTKKLRGRVERAESAAIGARDSDDDRARLADALDTAKAREQALQQVAQETSEALDRAIGELRLYVDEEV</sequence>
<accession>A0A1G9QR88</accession>
<evidence type="ECO:0000313" key="2">
    <source>
        <dbReference type="Proteomes" id="UP000199759"/>
    </source>
</evidence>
<gene>
    <name evidence="1" type="ORF">SAMN04488568_105130</name>
</gene>
<dbReference type="EMBL" id="FNHG01000005">
    <property type="protein sequence ID" value="SDM13542.1"/>
    <property type="molecule type" value="Genomic_DNA"/>
</dbReference>